<dbReference type="FunFam" id="3.30.420.10:FF:000032">
    <property type="entry name" value="Retrovirus-related Pol polyprotein from transposon 297-like Protein"/>
    <property type="match status" value="1"/>
</dbReference>
<dbReference type="AlphaFoldDB" id="A0A8S3TK28"/>
<sequence>MPPKGRSRRNRSEDDEIEIRTNLSTFKPSPTKDIVKPTIFYGNLDEDIDSWLKNFDRIATANEWNRERKLNTLPAFLRDRAAEFYESLEDDKKEDIATLCESLRTRFMPKELQSLYYSNLFQARQREGQNVEDFASEINKLATRAYSDMKRDQKDVLIKEHFIQGLKQDIKRFVMLSNPTTFEEAFRSAKREECNNTLTNRDKQTVAACAISNNNLEDNIKDLSEQMKVLAMQMNNIPTRGRGGFGNRGNRFQQSRGQGRGRGYGSNRNLRASDGGKAAGKERNPPNVFGNRNFGNSSVATSVLNDLDISTEKSCLAKVSSDVVKENVISDVVKENVISCELNPKFCVAKIRGLVNEKSVLMLVDTGSTVSIVNDCFVNRRDVSEVNNVCITSASGDKIEIIGKANVEFKIGNKCNFVYSVYVASNFSYQCIIGLDILCDFSCNVDLGNNCIVFNNEESINFECLEDMQFSERDNLQYDSMNGIDIEESINDNTNTFNIDEGLDNSDQEKLEILLQKYKSIFAFSDNQLGNTTLMEHSIDIGDSKPIYQRPFRIPFSEREKVSAIKNFPKPNNVSELRSFVGLISYYRKFIPDFASKADSFHKLLRKGTKYIWDENCVRTFDMFKQALTQYPILHYPDFNLPFLLMTDACDTGLGIVLAQQGPEGERVIAYASRTIKPNERNYAVIEKEALAIVWGVKYFRHYLYGRKVTIITDHNPLKWLMNIKDPAGRLARWSLTLQEYDLQIEHRAGRKHQNADALSRIPPIAPLKDNKIEDVIPKLSIDRLCEMQRKDSNLFAIINYLEKGELPDQSSKARETVILSDNYELDNSGILYHLFTPGSRKRRQCLRRQLAIPRCLIDEILYACHDDATAGHLSLNKMYTKIQDRFYWKGMYSDVEFWCKSCVDCATKKTPKHRPKAPLNPLPAVSGPFDRVAVDVLGPFPPTYNSNKYILIFSDYLTRWPEAIPVPNADATTTAKVFIEEVVCRHEICKLMNTKKTFTTAYHPETDGLVERFNGTLTAMLSMYVSGHQRDWDTFIPFVLFAYRTSLHESIQETPFFLMHGRDPVLPVEAVMCPPTITYTSSDDYKSEMVTRLQEAFTLAKDNLQAAQRKQKEQYDLKSDVINYDIGEKIWVFNPSTKPGLSTKLLHNWHGPYIIIDKLSDVNYKIQMCDSKKSEQTVHVNRIKHFVDPDDRPITDEGDIGSNIDSIENNDNTMVKILDTMRSRNESKRLEKHYFVQYENGETKWVKENDIKDFAIINDFHISNENA</sequence>
<dbReference type="Proteomes" id="UP000683360">
    <property type="component" value="Unassembled WGS sequence"/>
</dbReference>
<dbReference type="InterPro" id="IPR043128">
    <property type="entry name" value="Rev_trsase/Diguanyl_cyclase"/>
</dbReference>
<dbReference type="FunFam" id="3.30.70.270:FF:000020">
    <property type="entry name" value="Transposon Tf2-6 polyprotein-like Protein"/>
    <property type="match status" value="1"/>
</dbReference>
<feature type="compositionally biased region" description="Low complexity" evidence="9">
    <location>
        <begin position="248"/>
        <end position="257"/>
    </location>
</feature>
<proteinExistence type="predicted"/>
<dbReference type="InterPro" id="IPR012337">
    <property type="entry name" value="RNaseH-like_sf"/>
</dbReference>
<dbReference type="PANTHER" id="PTHR37984:SF5">
    <property type="entry name" value="PROTEIN NYNRIN-LIKE"/>
    <property type="match status" value="1"/>
</dbReference>
<feature type="domain" description="Integrase catalytic" evidence="10">
    <location>
        <begin position="966"/>
        <end position="1064"/>
    </location>
</feature>
<dbReference type="PROSITE" id="PS50994">
    <property type="entry name" value="INTEGRASE"/>
    <property type="match status" value="1"/>
</dbReference>
<dbReference type="GO" id="GO:0003964">
    <property type="term" value="F:RNA-directed DNA polymerase activity"/>
    <property type="evidence" value="ECO:0007669"/>
    <property type="project" value="UniProtKB-KW"/>
</dbReference>
<dbReference type="EC" id="2.7.7.49" evidence="1"/>
<keyword evidence="5" id="KW-0255">Endonuclease</keyword>
<dbReference type="GO" id="GO:0006508">
    <property type="term" value="P:proteolysis"/>
    <property type="evidence" value="ECO:0007669"/>
    <property type="project" value="InterPro"/>
</dbReference>
<evidence type="ECO:0000256" key="2">
    <source>
        <dbReference type="ARBA" id="ARBA00022679"/>
    </source>
</evidence>
<dbReference type="Pfam" id="PF17917">
    <property type="entry name" value="RT_RNaseH"/>
    <property type="match status" value="1"/>
</dbReference>
<organism evidence="11 12">
    <name type="scientific">Mytilus edulis</name>
    <name type="common">Blue mussel</name>
    <dbReference type="NCBI Taxonomy" id="6550"/>
    <lineage>
        <taxon>Eukaryota</taxon>
        <taxon>Metazoa</taxon>
        <taxon>Spiralia</taxon>
        <taxon>Lophotrochozoa</taxon>
        <taxon>Mollusca</taxon>
        <taxon>Bivalvia</taxon>
        <taxon>Autobranchia</taxon>
        <taxon>Pteriomorphia</taxon>
        <taxon>Mytilida</taxon>
        <taxon>Mytiloidea</taxon>
        <taxon>Mytilidae</taxon>
        <taxon>Mytilinae</taxon>
        <taxon>Mytilus</taxon>
    </lineage>
</organism>
<evidence type="ECO:0000256" key="3">
    <source>
        <dbReference type="ARBA" id="ARBA00022695"/>
    </source>
</evidence>
<keyword evidence="3" id="KW-0548">Nucleotidyltransferase</keyword>
<evidence type="ECO:0000256" key="6">
    <source>
        <dbReference type="ARBA" id="ARBA00022801"/>
    </source>
</evidence>
<dbReference type="InterPro" id="IPR050951">
    <property type="entry name" value="Retrovirus_Pol_polyprotein"/>
</dbReference>
<dbReference type="SUPFAM" id="SSF50630">
    <property type="entry name" value="Acid proteases"/>
    <property type="match status" value="1"/>
</dbReference>
<keyword evidence="12" id="KW-1185">Reference proteome</keyword>
<dbReference type="CDD" id="cd00303">
    <property type="entry name" value="retropepsin_like"/>
    <property type="match status" value="1"/>
</dbReference>
<dbReference type="InterPro" id="IPR054465">
    <property type="entry name" value="Integrase_p58-like_C"/>
</dbReference>
<dbReference type="Pfam" id="PF22938">
    <property type="entry name" value="Integrase_p58_C"/>
    <property type="match status" value="1"/>
</dbReference>
<dbReference type="GO" id="GO:0015074">
    <property type="term" value="P:DNA integration"/>
    <property type="evidence" value="ECO:0007669"/>
    <property type="project" value="InterPro"/>
</dbReference>
<dbReference type="Gene3D" id="2.40.70.10">
    <property type="entry name" value="Acid Proteases"/>
    <property type="match status" value="1"/>
</dbReference>
<dbReference type="InterPro" id="IPR001584">
    <property type="entry name" value="Integrase_cat-core"/>
</dbReference>
<keyword evidence="7" id="KW-0695">RNA-directed DNA polymerase</keyword>
<evidence type="ECO:0000256" key="9">
    <source>
        <dbReference type="SAM" id="MobiDB-lite"/>
    </source>
</evidence>
<dbReference type="Gene3D" id="3.30.420.10">
    <property type="entry name" value="Ribonuclease H-like superfamily/Ribonuclease H"/>
    <property type="match status" value="1"/>
</dbReference>
<keyword evidence="6" id="KW-0378">Hydrolase</keyword>
<dbReference type="Pfam" id="PF17921">
    <property type="entry name" value="Integrase_H2C2"/>
    <property type="match status" value="1"/>
</dbReference>
<evidence type="ECO:0000259" key="10">
    <source>
        <dbReference type="PROSITE" id="PS50994"/>
    </source>
</evidence>
<dbReference type="SUPFAM" id="SSF56672">
    <property type="entry name" value="DNA/RNA polymerases"/>
    <property type="match status" value="1"/>
</dbReference>
<dbReference type="InterPro" id="IPR036397">
    <property type="entry name" value="RNaseH_sf"/>
</dbReference>
<dbReference type="EMBL" id="CAJPWZ010002225">
    <property type="protein sequence ID" value="CAG2234140.1"/>
    <property type="molecule type" value="Genomic_DNA"/>
</dbReference>
<dbReference type="SUPFAM" id="SSF53098">
    <property type="entry name" value="Ribonuclease H-like"/>
    <property type="match status" value="1"/>
</dbReference>
<dbReference type="InterPro" id="IPR021109">
    <property type="entry name" value="Peptidase_aspartic_dom_sf"/>
</dbReference>
<dbReference type="FunFam" id="1.10.340.70:FF:000001">
    <property type="entry name" value="Retrovirus-related Pol polyprotein from transposon gypsy-like Protein"/>
    <property type="match status" value="1"/>
</dbReference>
<accession>A0A8S3TK28</accession>
<dbReference type="CDD" id="cd09274">
    <property type="entry name" value="RNase_HI_RT_Ty3"/>
    <property type="match status" value="1"/>
</dbReference>
<dbReference type="InterPro" id="IPR041588">
    <property type="entry name" value="Integrase_H2C2"/>
</dbReference>
<keyword evidence="8" id="KW-0175">Coiled coil</keyword>
<keyword evidence="4" id="KW-0540">Nuclease</keyword>
<evidence type="ECO:0000313" key="12">
    <source>
        <dbReference type="Proteomes" id="UP000683360"/>
    </source>
</evidence>
<feature type="coiled-coil region" evidence="8">
    <location>
        <begin position="206"/>
        <end position="233"/>
    </location>
</feature>
<evidence type="ECO:0000256" key="7">
    <source>
        <dbReference type="ARBA" id="ARBA00022918"/>
    </source>
</evidence>
<evidence type="ECO:0000256" key="8">
    <source>
        <dbReference type="SAM" id="Coils"/>
    </source>
</evidence>
<dbReference type="GO" id="GO:0004519">
    <property type="term" value="F:endonuclease activity"/>
    <property type="evidence" value="ECO:0007669"/>
    <property type="project" value="UniProtKB-KW"/>
</dbReference>
<feature type="region of interest" description="Disordered" evidence="9">
    <location>
        <begin position="238"/>
        <end position="293"/>
    </location>
</feature>
<evidence type="ECO:0000313" key="11">
    <source>
        <dbReference type="EMBL" id="CAG2234140.1"/>
    </source>
</evidence>
<gene>
    <name evidence="11" type="ORF">MEDL_46760</name>
</gene>
<evidence type="ECO:0000256" key="4">
    <source>
        <dbReference type="ARBA" id="ARBA00022722"/>
    </source>
</evidence>
<dbReference type="InterPro" id="IPR041373">
    <property type="entry name" value="RT_RNaseH"/>
</dbReference>
<dbReference type="PANTHER" id="PTHR37984">
    <property type="entry name" value="PROTEIN CBG26694"/>
    <property type="match status" value="1"/>
</dbReference>
<evidence type="ECO:0000256" key="5">
    <source>
        <dbReference type="ARBA" id="ARBA00022759"/>
    </source>
</evidence>
<protein>
    <recommendedName>
        <fullName evidence="1">RNA-directed DNA polymerase</fullName>
        <ecNumber evidence="1">2.7.7.49</ecNumber>
    </recommendedName>
</protein>
<dbReference type="PROSITE" id="PS00141">
    <property type="entry name" value="ASP_PROTEASE"/>
    <property type="match status" value="1"/>
</dbReference>
<dbReference type="InterPro" id="IPR043502">
    <property type="entry name" value="DNA/RNA_pol_sf"/>
</dbReference>
<dbReference type="OrthoDB" id="425619at2759"/>
<dbReference type="Gene3D" id="3.30.70.270">
    <property type="match status" value="1"/>
</dbReference>
<comment type="caution">
    <text evidence="11">The sequence shown here is derived from an EMBL/GenBank/DDBJ whole genome shotgun (WGS) entry which is preliminary data.</text>
</comment>
<dbReference type="Gene3D" id="1.10.340.70">
    <property type="match status" value="1"/>
</dbReference>
<evidence type="ECO:0000256" key="1">
    <source>
        <dbReference type="ARBA" id="ARBA00012493"/>
    </source>
</evidence>
<name>A0A8S3TK28_MYTED</name>
<dbReference type="GO" id="GO:0003676">
    <property type="term" value="F:nucleic acid binding"/>
    <property type="evidence" value="ECO:0007669"/>
    <property type="project" value="InterPro"/>
</dbReference>
<keyword evidence="2" id="KW-0808">Transferase</keyword>
<dbReference type="InterPro" id="IPR001969">
    <property type="entry name" value="Aspartic_peptidase_AS"/>
</dbReference>
<reference evidence="11" key="1">
    <citation type="submission" date="2021-03" db="EMBL/GenBank/DDBJ databases">
        <authorList>
            <person name="Bekaert M."/>
        </authorList>
    </citation>
    <scope>NUCLEOTIDE SEQUENCE</scope>
</reference>
<dbReference type="GO" id="GO:0004190">
    <property type="term" value="F:aspartic-type endopeptidase activity"/>
    <property type="evidence" value="ECO:0007669"/>
    <property type="project" value="InterPro"/>
</dbReference>